<dbReference type="PANTHER" id="PTHR43008">
    <property type="entry name" value="BENZIL REDUCTASE"/>
    <property type="match status" value="1"/>
</dbReference>
<dbReference type="PANTHER" id="PTHR43008:SF8">
    <property type="entry name" value="BENZIL REDUCTASE ((S)-BENZOIN FORMING) IRC24"/>
    <property type="match status" value="1"/>
</dbReference>
<sequence>NQLCTMDKKIVLITGANTGLGYQMVRALCDSAQAYEILVGGRSIEKARQAANDVLVEFPSTKSTPVAIQVDVESDDSIQAAFETVQSKYGRLDALVNNAGAMFEQQFAEGALSLRQAWAKSWDVNTAGTHIMTLTFVPLLLKSSDPRLLFMASGTSSLENAEKQILPIDEFPPKGWPKHAPNMAAYRSSKAGMNMMMRDWARLLRNDGVKVWALSPGYLASGLGKGSEHNKSQGAQDPVVAGPFVREVLEGERDGQVGKVILRDGKIQPW</sequence>
<dbReference type="AlphaFoldDB" id="A0A9N9ZHU1"/>
<keyword evidence="2" id="KW-0560">Oxidoreductase</keyword>
<dbReference type="InterPro" id="IPR002347">
    <property type="entry name" value="SDR_fam"/>
</dbReference>
<dbReference type="Gene3D" id="3.40.50.720">
    <property type="entry name" value="NAD(P)-binding Rossmann-like Domain"/>
    <property type="match status" value="1"/>
</dbReference>
<dbReference type="OrthoDB" id="1933717at2759"/>
<evidence type="ECO:0000256" key="1">
    <source>
        <dbReference type="ARBA" id="ARBA00006484"/>
    </source>
</evidence>
<proteinExistence type="inferred from homology"/>
<comment type="similarity">
    <text evidence="1">Belongs to the short-chain dehydrogenases/reductases (SDR) family.</text>
</comment>
<comment type="caution">
    <text evidence="3">The sequence shown here is derived from an EMBL/GenBank/DDBJ whole genome shotgun (WGS) entry which is preliminary data.</text>
</comment>
<gene>
    <name evidence="3" type="ORF">CSOL1703_00017830</name>
</gene>
<keyword evidence="4" id="KW-1185">Reference proteome</keyword>
<evidence type="ECO:0000256" key="2">
    <source>
        <dbReference type="ARBA" id="ARBA00023002"/>
    </source>
</evidence>
<protein>
    <recommendedName>
        <fullName evidence="5">Short chain dehydrogenase</fullName>
    </recommendedName>
</protein>
<dbReference type="PRINTS" id="PR00081">
    <property type="entry name" value="GDHRDH"/>
</dbReference>
<evidence type="ECO:0008006" key="5">
    <source>
        <dbReference type="Google" id="ProtNLM"/>
    </source>
</evidence>
<dbReference type="Proteomes" id="UP000775872">
    <property type="component" value="Unassembled WGS sequence"/>
</dbReference>
<evidence type="ECO:0000313" key="3">
    <source>
        <dbReference type="EMBL" id="CAH0055726.1"/>
    </source>
</evidence>
<dbReference type="SUPFAM" id="SSF51735">
    <property type="entry name" value="NAD(P)-binding Rossmann-fold domains"/>
    <property type="match status" value="1"/>
</dbReference>
<evidence type="ECO:0000313" key="4">
    <source>
        <dbReference type="Proteomes" id="UP000775872"/>
    </source>
</evidence>
<dbReference type="Pfam" id="PF00106">
    <property type="entry name" value="adh_short"/>
    <property type="match status" value="2"/>
</dbReference>
<accession>A0A9N9ZHU1</accession>
<dbReference type="InterPro" id="IPR036291">
    <property type="entry name" value="NAD(P)-bd_dom_sf"/>
</dbReference>
<name>A0A9N9ZHU1_9HYPO</name>
<feature type="non-terminal residue" evidence="3">
    <location>
        <position position="1"/>
    </location>
</feature>
<dbReference type="GO" id="GO:0016616">
    <property type="term" value="F:oxidoreductase activity, acting on the CH-OH group of donors, NAD or NADP as acceptor"/>
    <property type="evidence" value="ECO:0007669"/>
    <property type="project" value="UniProtKB-ARBA"/>
</dbReference>
<reference evidence="3" key="1">
    <citation type="submission" date="2021-10" db="EMBL/GenBank/DDBJ databases">
        <authorList>
            <person name="Piombo E."/>
        </authorList>
    </citation>
    <scope>NUCLEOTIDE SEQUENCE</scope>
</reference>
<dbReference type="GO" id="GO:0050664">
    <property type="term" value="F:oxidoreductase activity, acting on NAD(P)H, oxygen as acceptor"/>
    <property type="evidence" value="ECO:0007669"/>
    <property type="project" value="TreeGrafter"/>
</dbReference>
<dbReference type="EMBL" id="CABFOC020000058">
    <property type="protein sequence ID" value="CAH0055726.1"/>
    <property type="molecule type" value="Genomic_DNA"/>
</dbReference>
<organism evidence="3 4">
    <name type="scientific">Clonostachys solani</name>
    <dbReference type="NCBI Taxonomy" id="160281"/>
    <lineage>
        <taxon>Eukaryota</taxon>
        <taxon>Fungi</taxon>
        <taxon>Dikarya</taxon>
        <taxon>Ascomycota</taxon>
        <taxon>Pezizomycotina</taxon>
        <taxon>Sordariomycetes</taxon>
        <taxon>Hypocreomycetidae</taxon>
        <taxon>Hypocreales</taxon>
        <taxon>Bionectriaceae</taxon>
        <taxon>Clonostachys</taxon>
    </lineage>
</organism>